<accession>A0A8S1EIV4</accession>
<evidence type="ECO:0000256" key="4">
    <source>
        <dbReference type="SAM" id="MobiDB-lite"/>
    </source>
</evidence>
<dbReference type="InterPro" id="IPR011009">
    <property type="entry name" value="Kinase-like_dom_sf"/>
</dbReference>
<dbReference type="InterPro" id="IPR008266">
    <property type="entry name" value="Tyr_kinase_AS"/>
</dbReference>
<comment type="caution">
    <text evidence="7">The sequence shown here is derived from an EMBL/GenBank/DDBJ whole genome shotgun (WGS) entry which is preliminary data.</text>
</comment>
<proteinExistence type="predicted"/>
<evidence type="ECO:0000256" key="5">
    <source>
        <dbReference type="SAM" id="Phobius"/>
    </source>
</evidence>
<organism evidence="7 8">
    <name type="scientific">Caenorhabditis bovis</name>
    <dbReference type="NCBI Taxonomy" id="2654633"/>
    <lineage>
        <taxon>Eukaryota</taxon>
        <taxon>Metazoa</taxon>
        <taxon>Ecdysozoa</taxon>
        <taxon>Nematoda</taxon>
        <taxon>Chromadorea</taxon>
        <taxon>Rhabditida</taxon>
        <taxon>Rhabditina</taxon>
        <taxon>Rhabditomorpha</taxon>
        <taxon>Rhabditoidea</taxon>
        <taxon>Rhabditidae</taxon>
        <taxon>Peloderinae</taxon>
        <taxon>Caenorhabditis</taxon>
    </lineage>
</organism>
<dbReference type="AlphaFoldDB" id="A0A8S1EIV4"/>
<feature type="compositionally biased region" description="Polar residues" evidence="4">
    <location>
        <begin position="26"/>
        <end position="35"/>
    </location>
</feature>
<comment type="subcellular location">
    <subcellularLocation>
        <location evidence="1">Membrane</location>
        <topology evidence="1">Single-pass membrane protein</topology>
    </subcellularLocation>
</comment>
<dbReference type="PANTHER" id="PTHR24416:SF631">
    <property type="entry name" value="SERINE_THREONINE_TYROSINE KINASE 1"/>
    <property type="match status" value="1"/>
</dbReference>
<dbReference type="Gene3D" id="1.10.510.10">
    <property type="entry name" value="Transferase(Phosphotransferase) domain 1"/>
    <property type="match status" value="1"/>
</dbReference>
<dbReference type="GO" id="GO:0007169">
    <property type="term" value="P:cell surface receptor protein tyrosine kinase signaling pathway"/>
    <property type="evidence" value="ECO:0007669"/>
    <property type="project" value="TreeGrafter"/>
</dbReference>
<keyword evidence="3" id="KW-0547">Nucleotide-binding</keyword>
<gene>
    <name evidence="7" type="ORF">CBOVIS_LOCUS2726</name>
</gene>
<dbReference type="EMBL" id="CADEPM010000002">
    <property type="protein sequence ID" value="CAB3399633.1"/>
    <property type="molecule type" value="Genomic_DNA"/>
</dbReference>
<feature type="compositionally biased region" description="Basic residues" evidence="4">
    <location>
        <begin position="1"/>
        <end position="14"/>
    </location>
</feature>
<dbReference type="PROSITE" id="PS00109">
    <property type="entry name" value="PROTEIN_KINASE_TYR"/>
    <property type="match status" value="1"/>
</dbReference>
<reference evidence="7 8" key="1">
    <citation type="submission" date="2020-04" db="EMBL/GenBank/DDBJ databases">
        <authorList>
            <person name="Laetsch R D."/>
            <person name="Stevens L."/>
            <person name="Kumar S."/>
            <person name="Blaxter L. M."/>
        </authorList>
    </citation>
    <scope>NUCLEOTIDE SEQUENCE [LARGE SCALE GENOMIC DNA]</scope>
</reference>
<feature type="compositionally biased region" description="Polar residues" evidence="4">
    <location>
        <begin position="898"/>
        <end position="909"/>
    </location>
</feature>
<feature type="region of interest" description="Disordered" evidence="4">
    <location>
        <begin position="1"/>
        <end position="51"/>
    </location>
</feature>
<dbReference type="SUPFAM" id="SSF56112">
    <property type="entry name" value="Protein kinase-like (PK-like)"/>
    <property type="match status" value="1"/>
</dbReference>
<feature type="region of interest" description="Disordered" evidence="4">
    <location>
        <begin position="898"/>
        <end position="931"/>
    </location>
</feature>
<dbReference type="InterPro" id="IPR020635">
    <property type="entry name" value="Tyr_kinase_cat_dom"/>
</dbReference>
<dbReference type="InterPro" id="IPR001245">
    <property type="entry name" value="Ser-Thr/Tyr_kinase_cat_dom"/>
</dbReference>
<feature type="binding site" evidence="3">
    <location>
        <position position="643"/>
    </location>
    <ligand>
        <name>ATP</name>
        <dbReference type="ChEBI" id="CHEBI:30616"/>
    </ligand>
</feature>
<evidence type="ECO:0000256" key="1">
    <source>
        <dbReference type="ARBA" id="ARBA00004167"/>
    </source>
</evidence>
<dbReference type="GO" id="GO:0004714">
    <property type="term" value="F:transmembrane receptor protein tyrosine kinase activity"/>
    <property type="evidence" value="ECO:0007669"/>
    <property type="project" value="UniProtKB-EC"/>
</dbReference>
<dbReference type="PROSITE" id="PS50011">
    <property type="entry name" value="PROTEIN_KINASE_DOM"/>
    <property type="match status" value="1"/>
</dbReference>
<keyword evidence="5" id="KW-0472">Membrane</keyword>
<comment type="catalytic activity">
    <reaction evidence="2">
        <text>L-tyrosyl-[protein] + ATP = O-phospho-L-tyrosyl-[protein] + ADP + H(+)</text>
        <dbReference type="Rhea" id="RHEA:10596"/>
        <dbReference type="Rhea" id="RHEA-COMP:10136"/>
        <dbReference type="Rhea" id="RHEA-COMP:20101"/>
        <dbReference type="ChEBI" id="CHEBI:15378"/>
        <dbReference type="ChEBI" id="CHEBI:30616"/>
        <dbReference type="ChEBI" id="CHEBI:46858"/>
        <dbReference type="ChEBI" id="CHEBI:61978"/>
        <dbReference type="ChEBI" id="CHEBI:456216"/>
        <dbReference type="EC" id="2.7.10.1"/>
    </reaction>
</comment>
<dbReference type="CDD" id="cd00192">
    <property type="entry name" value="PTKc"/>
    <property type="match status" value="1"/>
</dbReference>
<keyword evidence="8" id="KW-1185">Reference proteome</keyword>
<feature type="region of interest" description="Disordered" evidence="4">
    <location>
        <begin position="549"/>
        <end position="582"/>
    </location>
</feature>
<dbReference type="PANTHER" id="PTHR24416">
    <property type="entry name" value="TYROSINE-PROTEIN KINASE RECEPTOR"/>
    <property type="match status" value="1"/>
</dbReference>
<evidence type="ECO:0000256" key="3">
    <source>
        <dbReference type="PROSITE-ProRule" id="PRU10141"/>
    </source>
</evidence>
<evidence type="ECO:0000313" key="7">
    <source>
        <dbReference type="EMBL" id="CAB3399633.1"/>
    </source>
</evidence>
<dbReference type="Pfam" id="PF07714">
    <property type="entry name" value="PK_Tyr_Ser-Thr"/>
    <property type="match status" value="1"/>
</dbReference>
<dbReference type="InterPro" id="IPR017441">
    <property type="entry name" value="Protein_kinase_ATP_BS"/>
</dbReference>
<dbReference type="GO" id="GO:0005524">
    <property type="term" value="F:ATP binding"/>
    <property type="evidence" value="ECO:0007669"/>
    <property type="project" value="UniProtKB-UniRule"/>
</dbReference>
<name>A0A8S1EIV4_9PELO</name>
<protein>
    <recommendedName>
        <fullName evidence="6">Protein kinase domain-containing protein</fullName>
    </recommendedName>
</protein>
<dbReference type="OrthoDB" id="3256376at2759"/>
<dbReference type="GO" id="GO:0043235">
    <property type="term" value="C:receptor complex"/>
    <property type="evidence" value="ECO:0007669"/>
    <property type="project" value="TreeGrafter"/>
</dbReference>
<dbReference type="InterPro" id="IPR050122">
    <property type="entry name" value="RTK"/>
</dbReference>
<dbReference type="Proteomes" id="UP000494206">
    <property type="component" value="Unassembled WGS sequence"/>
</dbReference>
<evidence type="ECO:0000259" key="6">
    <source>
        <dbReference type="PROSITE" id="PS50011"/>
    </source>
</evidence>
<feature type="compositionally biased region" description="Acidic residues" evidence="4">
    <location>
        <begin position="552"/>
        <end position="566"/>
    </location>
</feature>
<dbReference type="PROSITE" id="PS00107">
    <property type="entry name" value="PROTEIN_KINASE_ATP"/>
    <property type="match status" value="1"/>
</dbReference>
<feature type="domain" description="Protein kinase" evidence="6">
    <location>
        <begin position="614"/>
        <end position="888"/>
    </location>
</feature>
<keyword evidence="5" id="KW-1133">Transmembrane helix</keyword>
<evidence type="ECO:0000313" key="8">
    <source>
        <dbReference type="Proteomes" id="UP000494206"/>
    </source>
</evidence>
<dbReference type="PRINTS" id="PR00109">
    <property type="entry name" value="TYRKINASE"/>
</dbReference>
<dbReference type="GO" id="GO:0005886">
    <property type="term" value="C:plasma membrane"/>
    <property type="evidence" value="ECO:0007669"/>
    <property type="project" value="TreeGrafter"/>
</dbReference>
<dbReference type="InterPro" id="IPR000719">
    <property type="entry name" value="Prot_kinase_dom"/>
</dbReference>
<feature type="transmembrane region" description="Helical" evidence="5">
    <location>
        <begin position="505"/>
        <end position="526"/>
    </location>
</feature>
<keyword evidence="3" id="KW-0067">ATP-binding</keyword>
<keyword evidence="5" id="KW-0812">Transmembrane</keyword>
<dbReference type="SMART" id="SM00219">
    <property type="entry name" value="TyrKc"/>
    <property type="match status" value="1"/>
</dbReference>
<sequence length="931" mass="106871">MVGPQKRRNHKKTQRTLCEAPGGKSPRSSCDGSSRMSERSKRSWSLTDGKERGAAQKTALCNTDSIGDTQIRNSLTTIQTAPLDAVNLMVTRAGILLFLLLFVGNSNSECVDKYGNTAICNSIQEFADDTRFHDDQYYYLYIKDCTNDTLDFGNVSFSNIAMVEIFCPVTSVVGELVVAFPNAKGFALNQCVLKHLDWQTIYTRNMKNLYVRECPLSCECLNHWATLKRFPGMDGIPDHFYKCKPDCIFNELVTKQTRYEPKIGEDIHISIEIHGLFTNKTWTKKQYFTFEDAKYEDYTREIVERVNETHAELFIRNITNRDLRYVYFICYHCLNFKYQTFQILVPTPPVLTFYPKMRQDPGLDQLRIRAHPISPMNLTITRHDLNITETHEIEANKDHRYFKNFIVRDYGNRNSLKVLLRMFSDPHQDTGFVHGNASFTVCTPSGCTTKTHFINHAGPYDASVYRPFGIYSKIAHFQSIITKKPWHMLTTTTAEPNIASHLSTIVSVIWVFLIFAVLLTLGIYLFGMRKPKRVPVIQLQEERRVEVVAVEKEEEEQEEEEEEEEVPAPTRNPPSIRRPSNETEQTLLKLEEQTPIIALDYVNRVIPFINSSNVRIKSIIGRGAFGDVYSGIWDKTNEPVAIKTLRPDAAGDIEKEAKIASKLEHPNIVKFYGVMMDRNHLVLVFEMMNRGDLLSYLRNRTPKGHGYNQFPPPLLLKELVKICVDVITAVSYLASQQIVHRDIAARNFLVSGDDDQKIISSLDRPPIIVKIADFGMSKQLYCDRSYYPLFGENAIPLRWLAPESIRRQKFDHMSDVWSLGVTLWEIFTYGKVPYEHLSNQELSHHVQQLLPFHHDIIPNEFYNMMLKCWEYDANKRPTAEDLLADPLFAEYRRAPTQQNNGACKTSPTKNADDSEVCGKSNPAADVEEHTV</sequence>
<evidence type="ECO:0000256" key="2">
    <source>
        <dbReference type="ARBA" id="ARBA00051243"/>
    </source>
</evidence>